<proteinExistence type="predicted"/>
<accession>A0ABP8YBP5</accession>
<reference evidence="3" key="1">
    <citation type="journal article" date="2019" name="Int. J. Syst. Evol. Microbiol.">
        <title>The Global Catalogue of Microorganisms (GCM) 10K type strain sequencing project: providing services to taxonomists for standard genome sequencing and annotation.</title>
        <authorList>
            <consortium name="The Broad Institute Genomics Platform"/>
            <consortium name="The Broad Institute Genome Sequencing Center for Infectious Disease"/>
            <person name="Wu L."/>
            <person name="Ma J."/>
        </authorList>
    </citation>
    <scope>NUCLEOTIDE SEQUENCE [LARGE SCALE GENOMIC DNA]</scope>
    <source>
        <strain evidence="3">JCM 18532</strain>
    </source>
</reference>
<keyword evidence="3" id="KW-1185">Reference proteome</keyword>
<sequence>MDDDAQRPGEGPASERGVTTAAVETDPDASVLTDLLARTASSELPVRGRYVLTP</sequence>
<organism evidence="2 3">
    <name type="scientific">Nocardioides endophyticus</name>
    <dbReference type="NCBI Taxonomy" id="1353775"/>
    <lineage>
        <taxon>Bacteria</taxon>
        <taxon>Bacillati</taxon>
        <taxon>Actinomycetota</taxon>
        <taxon>Actinomycetes</taxon>
        <taxon>Propionibacteriales</taxon>
        <taxon>Nocardioidaceae</taxon>
        <taxon>Nocardioides</taxon>
    </lineage>
</organism>
<dbReference type="Proteomes" id="UP001499882">
    <property type="component" value="Unassembled WGS sequence"/>
</dbReference>
<gene>
    <name evidence="2" type="ORF">GCM10023350_03320</name>
</gene>
<evidence type="ECO:0000313" key="3">
    <source>
        <dbReference type="Proteomes" id="UP001499882"/>
    </source>
</evidence>
<name>A0ABP8YBP5_9ACTN</name>
<dbReference type="EMBL" id="BAABKN010000004">
    <property type="protein sequence ID" value="GAA4724315.1"/>
    <property type="molecule type" value="Genomic_DNA"/>
</dbReference>
<evidence type="ECO:0000256" key="1">
    <source>
        <dbReference type="SAM" id="MobiDB-lite"/>
    </source>
</evidence>
<feature type="region of interest" description="Disordered" evidence="1">
    <location>
        <begin position="1"/>
        <end position="26"/>
    </location>
</feature>
<protein>
    <submittedName>
        <fullName evidence="2">Uncharacterized protein</fullName>
    </submittedName>
</protein>
<evidence type="ECO:0000313" key="2">
    <source>
        <dbReference type="EMBL" id="GAA4724315.1"/>
    </source>
</evidence>
<comment type="caution">
    <text evidence="2">The sequence shown here is derived from an EMBL/GenBank/DDBJ whole genome shotgun (WGS) entry which is preliminary data.</text>
</comment>
<dbReference type="RefSeq" id="WP_345524791.1">
    <property type="nucleotide sequence ID" value="NZ_BAABKN010000004.1"/>
</dbReference>